<sequence length="308" mass="31956">MHLSGYLTQLAAGQAADPAVLGAFAELVAAVPRDGFETATADRRALVALVEAGRIDEARQLAVAAAAARSSRQFDAAGLRAWAEALVALDESGAGGLDVGALLVDGPLTALANDAALAEVAALETTVTALAATASVTALDGSTVESVILRWMLSAVRSGEAAAVRRVSLVRRAVPLVVDTVDATPSTLALSGPLPWPEGVEGASLALQGETETSLDLVVDGDRWHARISTNDLPAPGRYAVVVRFTAGPSIESQDHAVVTARMPLPPLPADHELQPLSDRARGWVFLVDRRAPALRGLLGRVASRLRR</sequence>
<evidence type="ECO:0000313" key="2">
    <source>
        <dbReference type="Proteomes" id="UP001321486"/>
    </source>
</evidence>
<dbReference type="Proteomes" id="UP001321486">
    <property type="component" value="Chromosome"/>
</dbReference>
<dbReference type="EMBL" id="AP027732">
    <property type="protein sequence ID" value="BDZ51546.1"/>
    <property type="molecule type" value="Genomic_DNA"/>
</dbReference>
<accession>A0ABN6Y393</accession>
<reference evidence="2" key="1">
    <citation type="journal article" date="2019" name="Int. J. Syst. Evol. Microbiol.">
        <title>The Global Catalogue of Microorganisms (GCM) 10K type strain sequencing project: providing services to taxonomists for standard genome sequencing and annotation.</title>
        <authorList>
            <consortium name="The Broad Institute Genomics Platform"/>
            <consortium name="The Broad Institute Genome Sequencing Center for Infectious Disease"/>
            <person name="Wu L."/>
            <person name="Ma J."/>
        </authorList>
    </citation>
    <scope>NUCLEOTIDE SEQUENCE [LARGE SCALE GENOMIC DNA]</scope>
    <source>
        <strain evidence="2">NBRC 108728</strain>
    </source>
</reference>
<gene>
    <name evidence="1" type="ORF">GCM10025867_37870</name>
</gene>
<keyword evidence="2" id="KW-1185">Reference proteome</keyword>
<name>A0ABN6Y393_9MICO</name>
<protein>
    <submittedName>
        <fullName evidence="1">Uncharacterized protein</fullName>
    </submittedName>
</protein>
<organism evidence="1 2">
    <name type="scientific">Frondihabitans sucicola</name>
    <dbReference type="NCBI Taxonomy" id="1268041"/>
    <lineage>
        <taxon>Bacteria</taxon>
        <taxon>Bacillati</taxon>
        <taxon>Actinomycetota</taxon>
        <taxon>Actinomycetes</taxon>
        <taxon>Micrococcales</taxon>
        <taxon>Microbacteriaceae</taxon>
        <taxon>Frondihabitans</taxon>
    </lineage>
</organism>
<evidence type="ECO:0000313" key="1">
    <source>
        <dbReference type="EMBL" id="BDZ51546.1"/>
    </source>
</evidence>
<proteinExistence type="predicted"/>